<proteinExistence type="predicted"/>
<evidence type="ECO:0000313" key="5">
    <source>
        <dbReference type="Proteomes" id="UP000306552"/>
    </source>
</evidence>
<dbReference type="InterPro" id="IPR007621">
    <property type="entry name" value="TPM_dom"/>
</dbReference>
<protein>
    <submittedName>
        <fullName evidence="4">TPM domain-containing protein</fullName>
    </submittedName>
</protein>
<dbReference type="PANTHER" id="PTHR30373:SF2">
    <property type="entry name" value="UPF0603 PROTEIN YGCG"/>
    <property type="match status" value="1"/>
</dbReference>
<dbReference type="PANTHER" id="PTHR30373">
    <property type="entry name" value="UPF0603 PROTEIN YGCG"/>
    <property type="match status" value="1"/>
</dbReference>
<feature type="transmembrane region" description="Helical" evidence="1">
    <location>
        <begin position="179"/>
        <end position="197"/>
    </location>
</feature>
<dbReference type="Pfam" id="PF04536">
    <property type="entry name" value="TPM_phosphatase"/>
    <property type="match status" value="1"/>
</dbReference>
<feature type="signal peptide" evidence="2">
    <location>
        <begin position="1"/>
        <end position="21"/>
    </location>
</feature>
<comment type="caution">
    <text evidence="4">The sequence shown here is derived from an EMBL/GenBank/DDBJ whole genome shotgun (WGS) entry which is preliminary data.</text>
</comment>
<gene>
    <name evidence="4" type="ORF">FCN74_06415</name>
</gene>
<sequence>MTLNKTVLTGLLLCLSLISFAQKDIPPQPDKQKAVYDSADMLSNEEESALRQKLETYADTTSTQIVIVTLKSLEGEYIATFATEWAEEWGIGQDNKDNGAIIMVSQDDRKITIQNGYGLEEYLTDYNSKTIIDQIIQPAFKKGNFYEGLDKATSAIFQLLAGQFDAEALNQKSDKKNNILGYVIPILVIIFFIILVVKRRRGGGNGSGGMRRGRPDLFDILILSSLGGSHHSGGFGGSSSGGSFGGGGGFSGGFGGGSFGGGGAVGGW</sequence>
<keyword evidence="2" id="KW-0732">Signal</keyword>
<evidence type="ECO:0000256" key="1">
    <source>
        <dbReference type="SAM" id="Phobius"/>
    </source>
</evidence>
<accession>A0A4U5TR06</accession>
<dbReference type="RefSeq" id="WP_138931761.1">
    <property type="nucleotide sequence ID" value="NZ_SWMU01000002.1"/>
</dbReference>
<feature type="domain" description="TPM" evidence="3">
    <location>
        <begin position="35"/>
        <end position="158"/>
    </location>
</feature>
<name>A0A4U5TR06_9FLAO</name>
<keyword evidence="5" id="KW-1185">Reference proteome</keyword>
<dbReference type="Gene3D" id="3.10.310.50">
    <property type="match status" value="1"/>
</dbReference>
<keyword evidence="1" id="KW-0812">Transmembrane</keyword>
<reference evidence="4 5" key="1">
    <citation type="submission" date="2019-04" db="EMBL/GenBank/DDBJ databases">
        <title>Psychroflexus halotolerans sp. nov., isolated from a marine solar saltern.</title>
        <authorList>
            <person name="Feng X."/>
        </authorList>
    </citation>
    <scope>NUCLEOTIDE SEQUENCE [LARGE SCALE GENOMIC DNA]</scope>
    <source>
        <strain evidence="4 5">WDS2C27</strain>
    </source>
</reference>
<organism evidence="4 5">
    <name type="scientific">Mesohalobacter halotolerans</name>
    <dbReference type="NCBI Taxonomy" id="1883405"/>
    <lineage>
        <taxon>Bacteria</taxon>
        <taxon>Pseudomonadati</taxon>
        <taxon>Bacteroidota</taxon>
        <taxon>Flavobacteriia</taxon>
        <taxon>Flavobacteriales</taxon>
        <taxon>Flavobacteriaceae</taxon>
        <taxon>Mesohalobacter</taxon>
    </lineage>
</organism>
<feature type="chain" id="PRO_5020402403" evidence="2">
    <location>
        <begin position="22"/>
        <end position="268"/>
    </location>
</feature>
<dbReference type="OrthoDB" id="9810918at2"/>
<evidence type="ECO:0000313" key="4">
    <source>
        <dbReference type="EMBL" id="TKS56659.1"/>
    </source>
</evidence>
<evidence type="ECO:0000259" key="3">
    <source>
        <dbReference type="Pfam" id="PF04536"/>
    </source>
</evidence>
<dbReference type="EMBL" id="SWMU01000002">
    <property type="protein sequence ID" value="TKS56659.1"/>
    <property type="molecule type" value="Genomic_DNA"/>
</dbReference>
<dbReference type="AlphaFoldDB" id="A0A4U5TR06"/>
<keyword evidence="1" id="KW-0472">Membrane</keyword>
<dbReference type="Proteomes" id="UP000306552">
    <property type="component" value="Unassembled WGS sequence"/>
</dbReference>
<keyword evidence="1" id="KW-1133">Transmembrane helix</keyword>
<evidence type="ECO:0000256" key="2">
    <source>
        <dbReference type="SAM" id="SignalP"/>
    </source>
</evidence>